<evidence type="ECO:0000259" key="10">
    <source>
        <dbReference type="Pfam" id="PF07715"/>
    </source>
</evidence>
<dbReference type="InterPro" id="IPR036942">
    <property type="entry name" value="Beta-barrel_TonB_sf"/>
</dbReference>
<dbReference type="GO" id="GO:0009279">
    <property type="term" value="C:cell outer membrane"/>
    <property type="evidence" value="ECO:0007669"/>
    <property type="project" value="UniProtKB-SubCell"/>
</dbReference>
<organism evidence="11">
    <name type="scientific">marine metagenome</name>
    <dbReference type="NCBI Taxonomy" id="408172"/>
    <lineage>
        <taxon>unclassified sequences</taxon>
        <taxon>metagenomes</taxon>
        <taxon>ecological metagenomes</taxon>
    </lineage>
</organism>
<protein>
    <recommendedName>
        <fullName evidence="12">TonB-dependent receptor plug domain-containing protein</fullName>
    </recommendedName>
</protein>
<evidence type="ECO:0008006" key="12">
    <source>
        <dbReference type="Google" id="ProtNLM"/>
    </source>
</evidence>
<dbReference type="PANTHER" id="PTHR30069:SF29">
    <property type="entry name" value="HEMOGLOBIN AND HEMOGLOBIN-HAPTOGLOBIN-BINDING PROTEIN 1-RELATED"/>
    <property type="match status" value="1"/>
</dbReference>
<dbReference type="InterPro" id="IPR012910">
    <property type="entry name" value="Plug_dom"/>
</dbReference>
<dbReference type="Pfam" id="PF00593">
    <property type="entry name" value="TonB_dep_Rec_b-barrel"/>
    <property type="match status" value="1"/>
</dbReference>
<evidence type="ECO:0000256" key="2">
    <source>
        <dbReference type="ARBA" id="ARBA00022448"/>
    </source>
</evidence>
<dbReference type="AlphaFoldDB" id="A0A381PMP4"/>
<keyword evidence="5" id="KW-0798">TonB box</keyword>
<dbReference type="GO" id="GO:0044718">
    <property type="term" value="P:siderophore transmembrane transport"/>
    <property type="evidence" value="ECO:0007669"/>
    <property type="project" value="TreeGrafter"/>
</dbReference>
<dbReference type="PANTHER" id="PTHR30069">
    <property type="entry name" value="TONB-DEPENDENT OUTER MEMBRANE RECEPTOR"/>
    <property type="match status" value="1"/>
</dbReference>
<dbReference type="Gene3D" id="2.60.40.1120">
    <property type="entry name" value="Carboxypeptidase-like, regulatory domain"/>
    <property type="match status" value="1"/>
</dbReference>
<feature type="domain" description="TonB-dependent receptor plug" evidence="10">
    <location>
        <begin position="127"/>
        <end position="222"/>
    </location>
</feature>
<dbReference type="GO" id="GO:0015344">
    <property type="term" value="F:siderophore uptake transmembrane transporter activity"/>
    <property type="evidence" value="ECO:0007669"/>
    <property type="project" value="TreeGrafter"/>
</dbReference>
<evidence type="ECO:0000256" key="1">
    <source>
        <dbReference type="ARBA" id="ARBA00004571"/>
    </source>
</evidence>
<name>A0A381PMP4_9ZZZZ</name>
<evidence type="ECO:0000256" key="3">
    <source>
        <dbReference type="ARBA" id="ARBA00022692"/>
    </source>
</evidence>
<comment type="subcellular location">
    <subcellularLocation>
        <location evidence="1">Cell outer membrane</location>
        <topology evidence="1">Multi-pass membrane protein</topology>
    </subcellularLocation>
</comment>
<accession>A0A381PMP4</accession>
<evidence type="ECO:0000256" key="4">
    <source>
        <dbReference type="ARBA" id="ARBA00022729"/>
    </source>
</evidence>
<evidence type="ECO:0000313" key="11">
    <source>
        <dbReference type="EMBL" id="SUZ67387.1"/>
    </source>
</evidence>
<evidence type="ECO:0000256" key="8">
    <source>
        <dbReference type="ARBA" id="ARBA00023237"/>
    </source>
</evidence>
<dbReference type="PROSITE" id="PS52016">
    <property type="entry name" value="TONB_DEPENDENT_REC_3"/>
    <property type="match status" value="1"/>
</dbReference>
<keyword evidence="3" id="KW-0812">Transmembrane</keyword>
<dbReference type="SUPFAM" id="SSF49464">
    <property type="entry name" value="Carboxypeptidase regulatory domain-like"/>
    <property type="match status" value="1"/>
</dbReference>
<dbReference type="InterPro" id="IPR039426">
    <property type="entry name" value="TonB-dep_rcpt-like"/>
</dbReference>
<dbReference type="EMBL" id="UINC01001010">
    <property type="protein sequence ID" value="SUZ67387.1"/>
    <property type="molecule type" value="Genomic_DNA"/>
</dbReference>
<dbReference type="Pfam" id="PF07715">
    <property type="entry name" value="Plug"/>
    <property type="match status" value="1"/>
</dbReference>
<keyword evidence="2" id="KW-0813">Transport</keyword>
<sequence>MFRSIVKYIIFLLFISSLVFSGSTGKIGGRIVDNKTGKPLAGVNVIVTGTGIGAASGLDGSYMIINVPPGTYSINATMIGYKKHNVTNVIVSVDRTTRIEIELSETVIAGEEVTVIAKRKNVELDRTNTASYINREEIESLPVSTVDDILQLQAGIVSDAGGNLHIRGGRSREIAYMVDGVPVTDTYSQSGGSMVSIENNFIKELQVITGTFNAEYGSAQSGIVNVVTKIPGSKYEGSIEQLLGSFYSPGHPQYIGLSTFQPTSEKEMKISISGPLLNLKKSGKVGFFLNGRFVDSNGWLNGQRRYMPEDGWEIEVYREWYSATYDPKDPLIIPLPDSLHTGDGNIVPMDWEKMMSLNFKLVYQPSPKLTFSVNSFYNDSYGKGYSSSWRFCPDGNASWVDQSMSSMLIITHSPFENLFYNLRYSFQKSASQRYAFENADDPRYQITAVNAWDPGKLSGYDYGGIYSWDRRSDEQFIHLTNGDITWQINNIIEVKGGFEAKTYTLHYLNAPMREVLGYETMQFPWSRSEIFDFEIPYVMFRDSTAKYEFGNLRLRETHPDSLSDHLFYTDYTREPMEASGFVQTTLELGKVILNAGIRLDYFWPNDRWAPDYSVVYPEFVGADGYYEQAKRKYKFSPRFGLSFPISTTGALRLSYGHFFQIPSYEKMYQNPVLPHYNQFSIIGSRIGNPNLKPENTVQYEVGYQQELTSSLAMELSVFHKDIKDLLGIEILTLSNSSTFYRYINKEYGNSSGVTLAFNYTAPDRKFVTGIDYTYMLAKGSASSPEMLRDISILSGPGMGSYTIAVRKINYLDWDQRHSLNTTISYRPNNKWNIGLVSQLGSGLPYSPSTLDPSISLPGGEWDNAGRKPVRWGTDLKLVRSSTIFGYKNSIILNVFNLFNHLNENNVRSITGRAGPNAYPPEIDRKRNNRILKIGEFTLDEANYNPTDYSRPRLIQLGIMVQF</sequence>
<dbReference type="Gene3D" id="2.40.170.20">
    <property type="entry name" value="TonB-dependent receptor, beta-barrel domain"/>
    <property type="match status" value="1"/>
</dbReference>
<reference evidence="11" key="1">
    <citation type="submission" date="2018-05" db="EMBL/GenBank/DDBJ databases">
        <authorList>
            <person name="Lanie J.A."/>
            <person name="Ng W.-L."/>
            <person name="Kazmierczak K.M."/>
            <person name="Andrzejewski T.M."/>
            <person name="Davidsen T.M."/>
            <person name="Wayne K.J."/>
            <person name="Tettelin H."/>
            <person name="Glass J.I."/>
            <person name="Rusch D."/>
            <person name="Podicherti R."/>
            <person name="Tsui H.-C.T."/>
            <person name="Winkler M.E."/>
        </authorList>
    </citation>
    <scope>NUCLEOTIDE SEQUENCE</scope>
</reference>
<keyword evidence="7" id="KW-0675">Receptor</keyword>
<evidence type="ECO:0000256" key="6">
    <source>
        <dbReference type="ARBA" id="ARBA00023136"/>
    </source>
</evidence>
<proteinExistence type="predicted"/>
<dbReference type="Gene3D" id="2.170.130.10">
    <property type="entry name" value="TonB-dependent receptor, plug domain"/>
    <property type="match status" value="1"/>
</dbReference>
<dbReference type="Pfam" id="PF13715">
    <property type="entry name" value="CarbopepD_reg_2"/>
    <property type="match status" value="1"/>
</dbReference>
<evidence type="ECO:0000256" key="5">
    <source>
        <dbReference type="ARBA" id="ARBA00023077"/>
    </source>
</evidence>
<evidence type="ECO:0000259" key="9">
    <source>
        <dbReference type="Pfam" id="PF00593"/>
    </source>
</evidence>
<evidence type="ECO:0000256" key="7">
    <source>
        <dbReference type="ARBA" id="ARBA00023170"/>
    </source>
</evidence>
<dbReference type="InterPro" id="IPR008969">
    <property type="entry name" value="CarboxyPept-like_regulatory"/>
</dbReference>
<dbReference type="InterPro" id="IPR000531">
    <property type="entry name" value="Beta-barrel_TonB"/>
</dbReference>
<dbReference type="InterPro" id="IPR037066">
    <property type="entry name" value="Plug_dom_sf"/>
</dbReference>
<keyword evidence="4" id="KW-0732">Signal</keyword>
<feature type="domain" description="TonB-dependent receptor-like beta-barrel" evidence="9">
    <location>
        <begin position="430"/>
        <end position="851"/>
    </location>
</feature>
<keyword evidence="6" id="KW-0472">Membrane</keyword>
<dbReference type="SUPFAM" id="SSF56935">
    <property type="entry name" value="Porins"/>
    <property type="match status" value="1"/>
</dbReference>
<keyword evidence="8" id="KW-0998">Cell outer membrane</keyword>
<gene>
    <name evidence="11" type="ORF">METZ01_LOCUS20241</name>
</gene>